<proteinExistence type="predicted"/>
<keyword evidence="2" id="KW-1185">Reference proteome</keyword>
<protein>
    <submittedName>
        <fullName evidence="1">Uncharacterized protein</fullName>
    </submittedName>
</protein>
<gene>
    <name evidence="1" type="ORF">AsFPU1_2755</name>
</gene>
<evidence type="ECO:0000313" key="2">
    <source>
        <dbReference type="Proteomes" id="UP000287247"/>
    </source>
</evidence>
<dbReference type="RefSeq" id="WP_227873591.1">
    <property type="nucleotide sequence ID" value="NZ_BDQK01000013.1"/>
</dbReference>
<dbReference type="AlphaFoldDB" id="A0A401IJ57"/>
<evidence type="ECO:0000313" key="1">
    <source>
        <dbReference type="EMBL" id="GBF81342.1"/>
    </source>
</evidence>
<dbReference type="InterPro" id="IPR054053">
    <property type="entry name" value="DUF6887"/>
</dbReference>
<sequence length="67" mass="8118">MMSPQPNFKTMSLQELRSYVLTHRDDEKAWQEFANRRRPNAIYFEVDMSLLEQETKLNELLEKKLND</sequence>
<accession>A0A401IJ57</accession>
<comment type="caution">
    <text evidence="1">The sequence shown here is derived from an EMBL/GenBank/DDBJ whole genome shotgun (WGS) entry which is preliminary data.</text>
</comment>
<organism evidence="1 2">
    <name type="scientific">Aphanothece sacrum FPU1</name>
    <dbReference type="NCBI Taxonomy" id="1920663"/>
    <lineage>
        <taxon>Bacteria</taxon>
        <taxon>Bacillati</taxon>
        <taxon>Cyanobacteriota</taxon>
        <taxon>Cyanophyceae</taxon>
        <taxon>Oscillatoriophycideae</taxon>
        <taxon>Chroococcales</taxon>
        <taxon>Aphanothecaceae</taxon>
        <taxon>Aphanothece</taxon>
    </lineage>
</organism>
<dbReference type="EMBL" id="BDQK01000013">
    <property type="protein sequence ID" value="GBF81342.1"/>
    <property type="molecule type" value="Genomic_DNA"/>
</dbReference>
<dbReference type="Pfam" id="PF21826">
    <property type="entry name" value="DUF6887"/>
    <property type="match status" value="1"/>
</dbReference>
<dbReference type="Proteomes" id="UP000287247">
    <property type="component" value="Unassembled WGS sequence"/>
</dbReference>
<reference evidence="2" key="1">
    <citation type="submission" date="2017-05" db="EMBL/GenBank/DDBJ databases">
        <title>Physiological properties and genetic analysis related to exopolysaccharide production of fresh-water unicellular cyanobacterium Aphanothece sacrum, Suizenji Nori, that has been cultured as a food source in Japan.</title>
        <authorList>
            <person name="Kanesaki Y."/>
            <person name="Yoshikawa S."/>
            <person name="Ohki K."/>
        </authorList>
    </citation>
    <scope>NUCLEOTIDE SEQUENCE [LARGE SCALE GENOMIC DNA]</scope>
    <source>
        <strain evidence="2">FPU1</strain>
    </source>
</reference>
<name>A0A401IJ57_APHSA</name>